<evidence type="ECO:0000256" key="12">
    <source>
        <dbReference type="ARBA" id="ARBA00022989"/>
    </source>
</evidence>
<evidence type="ECO:0000256" key="16">
    <source>
        <dbReference type="PROSITE-ProRule" id="PRU00339"/>
    </source>
</evidence>
<feature type="transmembrane region" description="Helical" evidence="17">
    <location>
        <begin position="213"/>
        <end position="231"/>
    </location>
</feature>
<feature type="repeat" description="TPR" evidence="16">
    <location>
        <begin position="450"/>
        <end position="483"/>
    </location>
</feature>
<keyword evidence="13 17" id="KW-0472">Membrane</keyword>
<comment type="function">
    <text evidence="1">Transfers mannosyl residues to the hydroxyl group of serine or threonine residues.</text>
</comment>
<feature type="transmembrane region" description="Helical" evidence="17">
    <location>
        <begin position="69"/>
        <end position="88"/>
    </location>
</feature>
<keyword evidence="7" id="KW-0808">Transferase</keyword>
<keyword evidence="9" id="KW-0677">Repeat</keyword>
<feature type="transmembrane region" description="Helical" evidence="17">
    <location>
        <begin position="179"/>
        <end position="201"/>
    </location>
</feature>
<sequence length="588" mass="67937">MNYMFNELQPFHYHSVNVLLHGIVTVLSMDFYSAMQPPPESKMRLVNLPFWSSLLFACHPVHVDAVASIVGRAEIISALLYICSFLEYCKAAKKTCSWKNLHLLLCISLSFMALAAKEQGVTVINRLLSIKRMGTLLVAFIIITMFRLHLMAWTLPHFSNGDSQALPTVNFVFRIANRMYIYLLNLWILFCPSYLCFDYSMGCIEPIQTIKDFRLWLILVSISIFPLLAWMKKRRWSVENNMNFRHLLLALSGVVIPFVPASNVFFTVGFVLAERVLYLPSLGFCWITAYFALRMKASRRYRSNKNLFTGLFCFTLAAFTCRCILQNNQWLDEWTLFTSGLSVCPNNAKIHYNLGKMNAKAGRRDEAFKCYKKAIALNGDYDFALNNLAVLFLKARHYVNAEKLLQRAVAVNHEFTVGWMNLGTVQTKLNKYREAEMSYRIAIYYQPNCADCFYNMGNMYNSNNDSENAVVLWLKAIKTNQHHAEAWTNLIIAARNWGSIKLALRIGFLALSVLPAHDKIHFAIANCYGLWGDYHRSRIHFVAAIRSNPKVKKYHTSLKYLQRSWRNERYQPKNIQSDLVPQSHLRKN</sequence>
<dbReference type="InterPro" id="IPR013618">
    <property type="entry name" value="TMTC_DUF1736"/>
</dbReference>
<comment type="catalytic activity">
    <reaction evidence="14">
        <text>a di-trans,poly-cis-dolichyl beta-D-mannosyl phosphate + L-threonyl-[protein] = 3-O-(alpha-D-mannosyl)-L-threonyl-[protein] + a di-trans,poly-cis-dolichyl phosphate + H(+)</text>
        <dbReference type="Rhea" id="RHEA:53396"/>
        <dbReference type="Rhea" id="RHEA-COMP:11060"/>
        <dbReference type="Rhea" id="RHEA-COMP:13547"/>
        <dbReference type="Rhea" id="RHEA-COMP:19498"/>
        <dbReference type="Rhea" id="RHEA-COMP:19501"/>
        <dbReference type="ChEBI" id="CHEBI:15378"/>
        <dbReference type="ChEBI" id="CHEBI:30013"/>
        <dbReference type="ChEBI" id="CHEBI:57683"/>
        <dbReference type="ChEBI" id="CHEBI:58211"/>
        <dbReference type="ChEBI" id="CHEBI:137323"/>
        <dbReference type="EC" id="2.4.1.109"/>
    </reaction>
</comment>
<dbReference type="PANTHER" id="PTHR44227:SF3">
    <property type="entry name" value="PROTEIN O-MANNOSYL-TRANSFERASE TMTC4"/>
    <property type="match status" value="1"/>
</dbReference>
<comment type="catalytic activity">
    <reaction evidence="15">
        <text>a di-trans,poly-cis-dolichyl beta-D-mannosyl phosphate + L-seryl-[protein] = 3-O-(alpha-D-mannosyl)-L-seryl-[protein] + a di-trans,poly-cis-dolichyl phosphate + H(+)</text>
        <dbReference type="Rhea" id="RHEA:17377"/>
        <dbReference type="Rhea" id="RHEA-COMP:9863"/>
        <dbReference type="Rhea" id="RHEA-COMP:13546"/>
        <dbReference type="Rhea" id="RHEA-COMP:19498"/>
        <dbReference type="Rhea" id="RHEA-COMP:19501"/>
        <dbReference type="ChEBI" id="CHEBI:15378"/>
        <dbReference type="ChEBI" id="CHEBI:29999"/>
        <dbReference type="ChEBI" id="CHEBI:57683"/>
        <dbReference type="ChEBI" id="CHEBI:58211"/>
        <dbReference type="ChEBI" id="CHEBI:137321"/>
        <dbReference type="EC" id="2.4.1.109"/>
    </reaction>
</comment>
<comment type="subcellular location">
    <subcellularLocation>
        <location evidence="3">Endoplasmic reticulum</location>
    </subcellularLocation>
    <subcellularLocation>
        <location evidence="2">Membrane</location>
        <topology evidence="2">Multi-pass membrane protein</topology>
    </subcellularLocation>
</comment>
<evidence type="ECO:0000256" key="1">
    <source>
        <dbReference type="ARBA" id="ARBA00003582"/>
    </source>
</evidence>
<feature type="repeat" description="TPR" evidence="16">
    <location>
        <begin position="348"/>
        <end position="381"/>
    </location>
</feature>
<evidence type="ECO:0000256" key="17">
    <source>
        <dbReference type="SAM" id="Phobius"/>
    </source>
</evidence>
<evidence type="ECO:0000256" key="15">
    <source>
        <dbReference type="ARBA" id="ARBA00045102"/>
    </source>
</evidence>
<dbReference type="SUPFAM" id="SSF48452">
    <property type="entry name" value="TPR-like"/>
    <property type="match status" value="1"/>
</dbReference>
<dbReference type="Pfam" id="PF13181">
    <property type="entry name" value="TPR_8"/>
    <property type="match status" value="1"/>
</dbReference>
<dbReference type="PROSITE" id="PS50005">
    <property type="entry name" value="TPR"/>
    <property type="match status" value="3"/>
</dbReference>
<dbReference type="Pfam" id="PF08409">
    <property type="entry name" value="TMTC_DUF1736"/>
    <property type="match status" value="1"/>
</dbReference>
<evidence type="ECO:0000313" key="20">
    <source>
        <dbReference type="Proteomes" id="UP000030665"/>
    </source>
</evidence>
<evidence type="ECO:0000256" key="4">
    <source>
        <dbReference type="ARBA" id="ARBA00004922"/>
    </source>
</evidence>
<name>A0A077Z3Y2_TRITR</name>
<dbReference type="InterPro" id="IPR011990">
    <property type="entry name" value="TPR-like_helical_dom_sf"/>
</dbReference>
<feature type="transmembrane region" description="Helical" evidence="17">
    <location>
        <begin position="100"/>
        <end position="116"/>
    </location>
</feature>
<evidence type="ECO:0000256" key="2">
    <source>
        <dbReference type="ARBA" id="ARBA00004141"/>
    </source>
</evidence>
<proteinExistence type="inferred from homology"/>
<dbReference type="EMBL" id="HG805853">
    <property type="protein sequence ID" value="CDW53440.1"/>
    <property type="molecule type" value="Genomic_DNA"/>
</dbReference>
<dbReference type="InterPro" id="IPR013105">
    <property type="entry name" value="TPR_2"/>
</dbReference>
<keyword evidence="12 17" id="KW-1133">Transmembrane helix</keyword>
<protein>
    <recommendedName>
        <fullName evidence="6">dolichyl-phosphate-mannose--protein mannosyltransferase</fullName>
        <ecNumber evidence="6">2.4.1.109</ecNumber>
    </recommendedName>
</protein>
<evidence type="ECO:0000256" key="5">
    <source>
        <dbReference type="ARBA" id="ARBA00007882"/>
    </source>
</evidence>
<evidence type="ECO:0000256" key="3">
    <source>
        <dbReference type="ARBA" id="ARBA00004240"/>
    </source>
</evidence>
<evidence type="ECO:0000313" key="19">
    <source>
        <dbReference type="EMBL" id="CDW53440.1"/>
    </source>
</evidence>
<accession>A0A077Z3Y2</accession>
<dbReference type="Proteomes" id="UP000030665">
    <property type="component" value="Unassembled WGS sequence"/>
</dbReference>
<evidence type="ECO:0000259" key="18">
    <source>
        <dbReference type="Pfam" id="PF08409"/>
    </source>
</evidence>
<keyword evidence="10 16" id="KW-0802">TPR repeat</keyword>
<dbReference type="Gene3D" id="1.25.40.10">
    <property type="entry name" value="Tetratricopeptide repeat domain"/>
    <property type="match status" value="3"/>
</dbReference>
<dbReference type="SMART" id="SM00028">
    <property type="entry name" value="TPR"/>
    <property type="match status" value="6"/>
</dbReference>
<organism evidence="19 20">
    <name type="scientific">Trichuris trichiura</name>
    <name type="common">Whipworm</name>
    <name type="synonym">Trichocephalus trichiurus</name>
    <dbReference type="NCBI Taxonomy" id="36087"/>
    <lineage>
        <taxon>Eukaryota</taxon>
        <taxon>Metazoa</taxon>
        <taxon>Ecdysozoa</taxon>
        <taxon>Nematoda</taxon>
        <taxon>Enoplea</taxon>
        <taxon>Dorylaimia</taxon>
        <taxon>Trichinellida</taxon>
        <taxon>Trichuridae</taxon>
        <taxon>Trichuris</taxon>
    </lineage>
</organism>
<dbReference type="GO" id="GO:0016020">
    <property type="term" value="C:membrane"/>
    <property type="evidence" value="ECO:0007669"/>
    <property type="project" value="UniProtKB-SubCell"/>
</dbReference>
<dbReference type="GO" id="GO:0005783">
    <property type="term" value="C:endoplasmic reticulum"/>
    <property type="evidence" value="ECO:0007669"/>
    <property type="project" value="UniProtKB-SubCell"/>
</dbReference>
<reference evidence="19" key="2">
    <citation type="submission" date="2014-03" db="EMBL/GenBank/DDBJ databases">
        <title>The whipworm genome and dual-species transcriptomics of an intimate host-pathogen interaction.</title>
        <authorList>
            <person name="Foth B.J."/>
            <person name="Tsai I.J."/>
            <person name="Reid A.J."/>
            <person name="Bancroft A.J."/>
            <person name="Nichol S."/>
            <person name="Tracey A."/>
            <person name="Holroyd N."/>
            <person name="Cotton J.A."/>
            <person name="Stanley E.J."/>
            <person name="Zarowiecki M."/>
            <person name="Liu J.Z."/>
            <person name="Huckvale T."/>
            <person name="Cooper P.J."/>
            <person name="Grencis R.K."/>
            <person name="Berriman M."/>
        </authorList>
    </citation>
    <scope>NUCLEOTIDE SEQUENCE [LARGE SCALE GENOMIC DNA]</scope>
</reference>
<keyword evidence="8 17" id="KW-0812">Transmembrane</keyword>
<feature type="domain" description="DUF1736" evidence="18">
    <location>
        <begin position="154"/>
        <end position="223"/>
    </location>
</feature>
<comment type="pathway">
    <text evidence="4">Protein modification; protein glycosylation.</text>
</comment>
<comment type="similarity">
    <text evidence="5">Belongs to the TMTC family.</text>
</comment>
<evidence type="ECO:0000256" key="13">
    <source>
        <dbReference type="ARBA" id="ARBA00023136"/>
    </source>
</evidence>
<gene>
    <name evidence="19" type="ORF">TTRE_0000170501</name>
</gene>
<feature type="transmembrane region" description="Helical" evidence="17">
    <location>
        <begin position="277"/>
        <end position="295"/>
    </location>
</feature>
<feature type="transmembrane region" description="Helical" evidence="17">
    <location>
        <begin position="136"/>
        <end position="158"/>
    </location>
</feature>
<dbReference type="OrthoDB" id="19588at2759"/>
<feature type="repeat" description="TPR" evidence="16">
    <location>
        <begin position="416"/>
        <end position="449"/>
    </location>
</feature>
<evidence type="ECO:0000256" key="9">
    <source>
        <dbReference type="ARBA" id="ARBA00022737"/>
    </source>
</evidence>
<dbReference type="Pfam" id="PF07719">
    <property type="entry name" value="TPR_2"/>
    <property type="match status" value="1"/>
</dbReference>
<reference evidence="19" key="1">
    <citation type="submission" date="2014-01" db="EMBL/GenBank/DDBJ databases">
        <authorList>
            <person name="Aslett M."/>
        </authorList>
    </citation>
    <scope>NUCLEOTIDE SEQUENCE</scope>
</reference>
<evidence type="ECO:0000256" key="14">
    <source>
        <dbReference type="ARBA" id="ARBA00045085"/>
    </source>
</evidence>
<dbReference type="EC" id="2.4.1.109" evidence="6"/>
<feature type="transmembrane region" description="Helical" evidence="17">
    <location>
        <begin position="12"/>
        <end position="33"/>
    </location>
</feature>
<evidence type="ECO:0000256" key="11">
    <source>
        <dbReference type="ARBA" id="ARBA00022824"/>
    </source>
</evidence>
<dbReference type="InterPro" id="IPR052346">
    <property type="entry name" value="O-mannosyl-transferase_TMTC"/>
</dbReference>
<keyword evidence="20" id="KW-1185">Reference proteome</keyword>
<dbReference type="AlphaFoldDB" id="A0A077Z3Y2"/>
<feature type="transmembrane region" description="Helical" evidence="17">
    <location>
        <begin position="307"/>
        <end position="325"/>
    </location>
</feature>
<dbReference type="InterPro" id="IPR019734">
    <property type="entry name" value="TPR_rpt"/>
</dbReference>
<evidence type="ECO:0000256" key="6">
    <source>
        <dbReference type="ARBA" id="ARBA00012839"/>
    </source>
</evidence>
<dbReference type="GO" id="GO:0030968">
    <property type="term" value="P:endoplasmic reticulum unfolded protein response"/>
    <property type="evidence" value="ECO:0007669"/>
    <property type="project" value="TreeGrafter"/>
</dbReference>
<evidence type="ECO:0000256" key="7">
    <source>
        <dbReference type="ARBA" id="ARBA00022679"/>
    </source>
</evidence>
<feature type="transmembrane region" description="Helical" evidence="17">
    <location>
        <begin position="247"/>
        <end position="271"/>
    </location>
</feature>
<evidence type="ECO:0000256" key="8">
    <source>
        <dbReference type="ARBA" id="ARBA00022692"/>
    </source>
</evidence>
<keyword evidence="11" id="KW-0256">Endoplasmic reticulum</keyword>
<dbReference type="PANTHER" id="PTHR44227">
    <property type="match status" value="1"/>
</dbReference>
<dbReference type="STRING" id="36087.A0A077Z3Y2"/>
<evidence type="ECO:0000256" key="10">
    <source>
        <dbReference type="ARBA" id="ARBA00022803"/>
    </source>
</evidence>
<dbReference type="GO" id="GO:0004169">
    <property type="term" value="F:dolichyl-phosphate-mannose-protein mannosyltransferase activity"/>
    <property type="evidence" value="ECO:0007669"/>
    <property type="project" value="UniProtKB-EC"/>
</dbReference>
<dbReference type="UniPathway" id="UPA00378"/>